<name>A0ABP5XH16_9ACTN</name>
<feature type="domain" description="NADP-dependent oxidoreductase" evidence="2">
    <location>
        <begin position="45"/>
        <end position="353"/>
    </location>
</feature>
<sequence>MPSRALQLLASSGMETTRAETTRAETTRTETTRTLGRSGIRVSALGFGCWAIGGEWRTPDGQPLGWGRVDDEESVRAIRRALDLGVTFFDTADVYGTGHSERVLGRALGRRRADVVVATKWGNVFDERTRTLTGGDDSVAYVRRALTASLRRLGTDHVDLYQFHLGDADPERAARLRDTCEELVREGLIRAYAWSTDDPGRAAVFAKGPHCAAVQYAVNVLQDAPGMLRLCEEAGLAGVVRSPLAMGLLTGRRVPGRAPEAGDIRSRPPAWLKGFGDGSGADPEWFARVEALRDVLTDGGRTLAQGALAWLWARSPRTVPIPGFRSVAQAEENAGALEKGPLTAEQMAEVERILGRAERTSGRPPA</sequence>
<comment type="caution">
    <text evidence="3">The sequence shown here is derived from an EMBL/GenBank/DDBJ whole genome shotgun (WGS) entry which is preliminary data.</text>
</comment>
<dbReference type="CDD" id="cd19086">
    <property type="entry name" value="AKR_AKR11C1"/>
    <property type="match status" value="1"/>
</dbReference>
<keyword evidence="4" id="KW-1185">Reference proteome</keyword>
<accession>A0ABP5XH16</accession>
<dbReference type="Gene3D" id="3.20.20.100">
    <property type="entry name" value="NADP-dependent oxidoreductase domain"/>
    <property type="match status" value="1"/>
</dbReference>
<protein>
    <submittedName>
        <fullName evidence="3">Aldo/keto reductase</fullName>
    </submittedName>
</protein>
<feature type="compositionally biased region" description="Basic and acidic residues" evidence="1">
    <location>
        <begin position="17"/>
        <end position="27"/>
    </location>
</feature>
<dbReference type="PANTHER" id="PTHR43312">
    <property type="entry name" value="D-THREO-ALDOSE 1-DEHYDROGENASE"/>
    <property type="match status" value="1"/>
</dbReference>
<dbReference type="InterPro" id="IPR023210">
    <property type="entry name" value="NADP_OxRdtase_dom"/>
</dbReference>
<dbReference type="SUPFAM" id="SSF51430">
    <property type="entry name" value="NAD(P)-linked oxidoreductase"/>
    <property type="match status" value="1"/>
</dbReference>
<dbReference type="EMBL" id="BAAATK010000049">
    <property type="protein sequence ID" value="GAA2454630.1"/>
    <property type="molecule type" value="Genomic_DNA"/>
</dbReference>
<dbReference type="Proteomes" id="UP001500460">
    <property type="component" value="Unassembled WGS sequence"/>
</dbReference>
<reference evidence="4" key="1">
    <citation type="journal article" date="2019" name="Int. J. Syst. Evol. Microbiol.">
        <title>The Global Catalogue of Microorganisms (GCM) 10K type strain sequencing project: providing services to taxonomists for standard genome sequencing and annotation.</title>
        <authorList>
            <consortium name="The Broad Institute Genomics Platform"/>
            <consortium name="The Broad Institute Genome Sequencing Center for Infectious Disease"/>
            <person name="Wu L."/>
            <person name="Ma J."/>
        </authorList>
    </citation>
    <scope>NUCLEOTIDE SEQUENCE [LARGE SCALE GENOMIC DNA]</scope>
    <source>
        <strain evidence="4">JCM 6922</strain>
    </source>
</reference>
<organism evidence="3 4">
    <name type="scientific">Streptomyces glaucus</name>
    <dbReference type="NCBI Taxonomy" id="284029"/>
    <lineage>
        <taxon>Bacteria</taxon>
        <taxon>Bacillati</taxon>
        <taxon>Actinomycetota</taxon>
        <taxon>Actinomycetes</taxon>
        <taxon>Kitasatosporales</taxon>
        <taxon>Streptomycetaceae</taxon>
        <taxon>Streptomyces</taxon>
    </lineage>
</organism>
<feature type="region of interest" description="Disordered" evidence="1">
    <location>
        <begin position="1"/>
        <end position="27"/>
    </location>
</feature>
<dbReference type="InterPro" id="IPR036812">
    <property type="entry name" value="NAD(P)_OxRdtase_dom_sf"/>
</dbReference>
<evidence type="ECO:0000313" key="3">
    <source>
        <dbReference type="EMBL" id="GAA2454630.1"/>
    </source>
</evidence>
<proteinExistence type="predicted"/>
<dbReference type="InterPro" id="IPR053135">
    <property type="entry name" value="AKR2_Oxidoreductase"/>
</dbReference>
<dbReference type="Pfam" id="PF00248">
    <property type="entry name" value="Aldo_ket_red"/>
    <property type="match status" value="1"/>
</dbReference>
<evidence type="ECO:0000313" key="4">
    <source>
        <dbReference type="Proteomes" id="UP001500460"/>
    </source>
</evidence>
<evidence type="ECO:0000256" key="1">
    <source>
        <dbReference type="SAM" id="MobiDB-lite"/>
    </source>
</evidence>
<gene>
    <name evidence="3" type="ORF">GCM10010421_54560</name>
</gene>
<dbReference type="PANTHER" id="PTHR43312:SF1">
    <property type="entry name" value="NADP-DEPENDENT OXIDOREDUCTASE DOMAIN-CONTAINING PROTEIN"/>
    <property type="match status" value="1"/>
</dbReference>
<evidence type="ECO:0000259" key="2">
    <source>
        <dbReference type="Pfam" id="PF00248"/>
    </source>
</evidence>